<dbReference type="InterPro" id="IPR051537">
    <property type="entry name" value="DNA_Adenine_Mtase"/>
</dbReference>
<keyword evidence="3" id="KW-0808">Transferase</keyword>
<dbReference type="PANTHER" id="PTHR42933">
    <property type="entry name" value="SLR6095 PROTEIN"/>
    <property type="match status" value="1"/>
</dbReference>
<dbReference type="RefSeq" id="WP_249738308.1">
    <property type="nucleotide sequence ID" value="NZ_JAKNCJ010000009.1"/>
</dbReference>
<evidence type="ECO:0000259" key="8">
    <source>
        <dbReference type="Pfam" id="PF02384"/>
    </source>
</evidence>
<dbReference type="InterPro" id="IPR029063">
    <property type="entry name" value="SAM-dependent_MTases_sf"/>
</dbReference>
<evidence type="ECO:0000256" key="6">
    <source>
        <dbReference type="ARBA" id="ARBA00047942"/>
    </source>
</evidence>
<dbReference type="PRINTS" id="PR00507">
    <property type="entry name" value="N12N6MTFRASE"/>
</dbReference>
<comment type="catalytic activity">
    <reaction evidence="6">
        <text>a 2'-deoxyadenosine in DNA + S-adenosyl-L-methionine = an N(6)-methyl-2'-deoxyadenosine in DNA + S-adenosyl-L-homocysteine + H(+)</text>
        <dbReference type="Rhea" id="RHEA:15197"/>
        <dbReference type="Rhea" id="RHEA-COMP:12418"/>
        <dbReference type="Rhea" id="RHEA-COMP:12419"/>
        <dbReference type="ChEBI" id="CHEBI:15378"/>
        <dbReference type="ChEBI" id="CHEBI:57856"/>
        <dbReference type="ChEBI" id="CHEBI:59789"/>
        <dbReference type="ChEBI" id="CHEBI:90615"/>
        <dbReference type="ChEBI" id="CHEBI:90616"/>
        <dbReference type="EC" id="2.1.1.72"/>
    </reaction>
</comment>
<dbReference type="Pfam" id="PF02384">
    <property type="entry name" value="N6_Mtase"/>
    <property type="match status" value="1"/>
</dbReference>
<feature type="region of interest" description="Disordered" evidence="7">
    <location>
        <begin position="428"/>
        <end position="451"/>
    </location>
</feature>
<comment type="caution">
    <text evidence="9">The sequence shown here is derived from an EMBL/GenBank/DDBJ whole genome shotgun (WGS) entry which is preliminary data.</text>
</comment>
<evidence type="ECO:0000256" key="2">
    <source>
        <dbReference type="ARBA" id="ARBA00022603"/>
    </source>
</evidence>
<evidence type="ECO:0000256" key="3">
    <source>
        <dbReference type="ARBA" id="ARBA00022679"/>
    </source>
</evidence>
<dbReference type="EMBL" id="JAKNCJ010000009">
    <property type="protein sequence ID" value="MCL6424229.1"/>
    <property type="molecule type" value="Genomic_DNA"/>
</dbReference>
<evidence type="ECO:0000313" key="9">
    <source>
        <dbReference type="EMBL" id="MCL6424229.1"/>
    </source>
</evidence>
<evidence type="ECO:0000256" key="7">
    <source>
        <dbReference type="SAM" id="MobiDB-lite"/>
    </source>
</evidence>
<keyword evidence="5" id="KW-0680">Restriction system</keyword>
<dbReference type="SUPFAM" id="SSF53335">
    <property type="entry name" value="S-adenosyl-L-methionine-dependent methyltransferases"/>
    <property type="match status" value="1"/>
</dbReference>
<dbReference type="GO" id="GO:0032259">
    <property type="term" value="P:methylation"/>
    <property type="evidence" value="ECO:0007669"/>
    <property type="project" value="UniProtKB-KW"/>
</dbReference>
<name>A0ABT0R2S0_9MICO</name>
<sequence length="524" mass="58454">MLQHFAKVDLHPGTVSNEQMGHIFEELIRKFAEASNETAGEHFTPREVIELMVTVLLDGDRTLGRDHVVRSVYDPTAGTGGMLSVADDRITDFNRNAQVSLLGQEINPASYAICKADMVVKGQPIDNIVLGNTLTNPAFRGQKFHYGLSNPPFGVDWKQSKKVVEEEHTVRGFAGRFGAGLPRVSDGSLLFLMHLISTLHEAKPEEPNHTAGRGAIVLNGSPLFTGGAGSGESNIRKWVLENDFLEAIIALPTDMFYNTGIATYVWILAKDKAPERRGKVQLIDATGMFAKMRKSVGSKRRYLTKEHIEQITKLYGAFEESKHSKIFGCEDFFYRTITVERPMRRNYAASPERIERALAAKQFAKLADDQQTALRNALDDLAESSAGVVSTSRDEFTKAVRAALDEHGVKLTPAQMKVLISELSEHDEQGELVTGKGGQPEADASLRDTENVPWDEDVEDYLQREVIPFVPDAWIDHAKTKEGAEIPFTRHFYEYVSPRSLEEIDRDLDEVLGRIRARLEEVKG</sequence>
<dbReference type="Gene3D" id="3.40.50.150">
    <property type="entry name" value="Vaccinia Virus protein VP39"/>
    <property type="match status" value="1"/>
</dbReference>
<evidence type="ECO:0000256" key="1">
    <source>
        <dbReference type="ARBA" id="ARBA00011900"/>
    </source>
</evidence>
<protein>
    <recommendedName>
        <fullName evidence="1">site-specific DNA-methyltransferase (adenine-specific)</fullName>
        <ecNumber evidence="1">2.1.1.72</ecNumber>
    </recommendedName>
</protein>
<evidence type="ECO:0000256" key="4">
    <source>
        <dbReference type="ARBA" id="ARBA00022691"/>
    </source>
</evidence>
<feature type="domain" description="DNA methylase adenine-specific" evidence="8">
    <location>
        <begin position="17"/>
        <end position="323"/>
    </location>
</feature>
<keyword evidence="10" id="KW-1185">Reference proteome</keyword>
<dbReference type="Proteomes" id="UP001203761">
    <property type="component" value="Unassembled WGS sequence"/>
</dbReference>
<keyword evidence="2 9" id="KW-0489">Methyltransferase</keyword>
<reference evidence="9" key="1">
    <citation type="submission" date="2022-02" db="EMBL/GenBank/DDBJ databases">
        <authorList>
            <person name="Lee M."/>
            <person name="Kim S.-J."/>
            <person name="Jung M.-Y."/>
        </authorList>
    </citation>
    <scope>NUCLEOTIDE SEQUENCE</scope>
    <source>
        <strain evidence="9">JHP9</strain>
    </source>
</reference>
<keyword evidence="4" id="KW-0949">S-adenosyl-L-methionine</keyword>
<evidence type="ECO:0000313" key="10">
    <source>
        <dbReference type="Proteomes" id="UP001203761"/>
    </source>
</evidence>
<evidence type="ECO:0000256" key="5">
    <source>
        <dbReference type="ARBA" id="ARBA00022747"/>
    </source>
</evidence>
<gene>
    <name evidence="9" type="ORF">Bequi_12710</name>
</gene>
<dbReference type="EC" id="2.1.1.72" evidence="1"/>
<organism evidence="9 10">
    <name type="scientific">Brachybacterium equifaecis</name>
    <dbReference type="NCBI Taxonomy" id="2910770"/>
    <lineage>
        <taxon>Bacteria</taxon>
        <taxon>Bacillati</taxon>
        <taxon>Actinomycetota</taxon>
        <taxon>Actinomycetes</taxon>
        <taxon>Micrococcales</taxon>
        <taxon>Dermabacteraceae</taxon>
        <taxon>Brachybacterium</taxon>
    </lineage>
</organism>
<dbReference type="PANTHER" id="PTHR42933:SF3">
    <property type="entry name" value="TYPE I RESTRICTION ENZYME MJAVIII METHYLASE SUBUNIT"/>
    <property type="match status" value="1"/>
</dbReference>
<dbReference type="GO" id="GO:0008168">
    <property type="term" value="F:methyltransferase activity"/>
    <property type="evidence" value="ECO:0007669"/>
    <property type="project" value="UniProtKB-KW"/>
</dbReference>
<proteinExistence type="predicted"/>
<dbReference type="InterPro" id="IPR003356">
    <property type="entry name" value="DNA_methylase_A-5"/>
</dbReference>
<accession>A0ABT0R2S0</accession>